<organism evidence="7 8">
    <name type="scientific">Ancylobacter radicis</name>
    <dbReference type="NCBI Taxonomy" id="2836179"/>
    <lineage>
        <taxon>Bacteria</taxon>
        <taxon>Pseudomonadati</taxon>
        <taxon>Pseudomonadota</taxon>
        <taxon>Alphaproteobacteria</taxon>
        <taxon>Hyphomicrobiales</taxon>
        <taxon>Xanthobacteraceae</taxon>
        <taxon>Ancylobacter</taxon>
    </lineage>
</organism>
<dbReference type="Pfam" id="PF04542">
    <property type="entry name" value="Sigma70_r2"/>
    <property type="match status" value="1"/>
</dbReference>
<dbReference type="SUPFAM" id="SSF88946">
    <property type="entry name" value="Sigma2 domain of RNA polymerase sigma factors"/>
    <property type="match status" value="1"/>
</dbReference>
<proteinExistence type="inferred from homology"/>
<dbReference type="Proteomes" id="UP001166585">
    <property type="component" value="Unassembled WGS sequence"/>
</dbReference>
<keyword evidence="8" id="KW-1185">Reference proteome</keyword>
<dbReference type="EMBL" id="JAHCQH010000017">
    <property type="protein sequence ID" value="MBS9478178.1"/>
    <property type="molecule type" value="Genomic_DNA"/>
</dbReference>
<feature type="domain" description="RNA polymerase sigma-70 region 2" evidence="5">
    <location>
        <begin position="4"/>
        <end position="70"/>
    </location>
</feature>
<dbReference type="InterPro" id="IPR036388">
    <property type="entry name" value="WH-like_DNA-bd_sf"/>
</dbReference>
<evidence type="ECO:0000256" key="3">
    <source>
        <dbReference type="ARBA" id="ARBA00023082"/>
    </source>
</evidence>
<dbReference type="Gene3D" id="1.10.1740.10">
    <property type="match status" value="1"/>
</dbReference>
<dbReference type="PANTHER" id="PTHR43133:SF63">
    <property type="entry name" value="RNA POLYMERASE SIGMA FACTOR FECI-RELATED"/>
    <property type="match status" value="1"/>
</dbReference>
<dbReference type="InterPro" id="IPR014284">
    <property type="entry name" value="RNA_pol_sigma-70_dom"/>
</dbReference>
<evidence type="ECO:0000313" key="7">
    <source>
        <dbReference type="EMBL" id="MBS9478178.1"/>
    </source>
</evidence>
<comment type="caution">
    <text evidence="7">The sequence shown here is derived from an EMBL/GenBank/DDBJ whole genome shotgun (WGS) entry which is preliminary data.</text>
</comment>
<evidence type="ECO:0000259" key="6">
    <source>
        <dbReference type="Pfam" id="PF08281"/>
    </source>
</evidence>
<dbReference type="NCBIfam" id="TIGR02937">
    <property type="entry name" value="sigma70-ECF"/>
    <property type="match status" value="1"/>
</dbReference>
<sequence length="159" mass="17899">MRELFDAERSSILRFFRRVTGSAAQAEDLSQDVFARLAATNLAAIANPQAYMRSVSANVATDLIRRESRRRLSHAEIDDLLDAPDPAADPEATLIAKDQTERLMEMLAELPPRRRTILLAARLHRIPHRDLAREHGVSVRTIEIEIQKALAHCARVLTD</sequence>
<reference evidence="7" key="1">
    <citation type="submission" date="2021-05" db="EMBL/GenBank/DDBJ databases">
        <authorList>
            <person name="Sun Q."/>
            <person name="Inoue M."/>
        </authorList>
    </citation>
    <scope>NUCLEOTIDE SEQUENCE</scope>
    <source>
        <strain evidence="7">VKM B-3255</strain>
    </source>
</reference>
<dbReference type="InterPro" id="IPR013324">
    <property type="entry name" value="RNA_pol_sigma_r3/r4-like"/>
</dbReference>
<dbReference type="InterPro" id="IPR039425">
    <property type="entry name" value="RNA_pol_sigma-70-like"/>
</dbReference>
<dbReference type="PANTHER" id="PTHR43133">
    <property type="entry name" value="RNA POLYMERASE ECF-TYPE SIGMA FACTO"/>
    <property type="match status" value="1"/>
</dbReference>
<protein>
    <submittedName>
        <fullName evidence="7">Sigma-70 family RNA polymerase sigma factor</fullName>
    </submittedName>
</protein>
<evidence type="ECO:0000256" key="4">
    <source>
        <dbReference type="ARBA" id="ARBA00023163"/>
    </source>
</evidence>
<dbReference type="InterPro" id="IPR013249">
    <property type="entry name" value="RNA_pol_sigma70_r4_t2"/>
</dbReference>
<dbReference type="InterPro" id="IPR013325">
    <property type="entry name" value="RNA_pol_sigma_r2"/>
</dbReference>
<evidence type="ECO:0000259" key="5">
    <source>
        <dbReference type="Pfam" id="PF04542"/>
    </source>
</evidence>
<gene>
    <name evidence="7" type="ORF">KIP89_13770</name>
</gene>
<evidence type="ECO:0000313" key="8">
    <source>
        <dbReference type="Proteomes" id="UP001166585"/>
    </source>
</evidence>
<keyword evidence="2" id="KW-0805">Transcription regulation</keyword>
<evidence type="ECO:0000256" key="1">
    <source>
        <dbReference type="ARBA" id="ARBA00010641"/>
    </source>
</evidence>
<dbReference type="Gene3D" id="1.10.10.10">
    <property type="entry name" value="Winged helix-like DNA-binding domain superfamily/Winged helix DNA-binding domain"/>
    <property type="match status" value="1"/>
</dbReference>
<dbReference type="SUPFAM" id="SSF88659">
    <property type="entry name" value="Sigma3 and sigma4 domains of RNA polymerase sigma factors"/>
    <property type="match status" value="1"/>
</dbReference>
<dbReference type="InterPro" id="IPR007627">
    <property type="entry name" value="RNA_pol_sigma70_r2"/>
</dbReference>
<keyword evidence="4" id="KW-0804">Transcription</keyword>
<feature type="domain" description="RNA polymerase sigma factor 70 region 4 type 2" evidence="6">
    <location>
        <begin position="101"/>
        <end position="153"/>
    </location>
</feature>
<keyword evidence="3" id="KW-0731">Sigma factor</keyword>
<name>A0ABS5R924_9HYPH</name>
<accession>A0ABS5R924</accession>
<evidence type="ECO:0000256" key="2">
    <source>
        <dbReference type="ARBA" id="ARBA00023015"/>
    </source>
</evidence>
<comment type="similarity">
    <text evidence="1">Belongs to the sigma-70 factor family. ECF subfamily.</text>
</comment>
<dbReference type="Pfam" id="PF08281">
    <property type="entry name" value="Sigma70_r4_2"/>
    <property type="match status" value="1"/>
</dbReference>